<dbReference type="AlphaFoldDB" id="A0A1S7QSF2"/>
<accession>A0A1S7QSF2</accession>
<evidence type="ECO:0000313" key="2">
    <source>
        <dbReference type="Proteomes" id="UP000191897"/>
    </source>
</evidence>
<name>A0A1S7QSF2_AGRTU</name>
<dbReference type="Proteomes" id="UP000191897">
    <property type="component" value="Unassembled WGS sequence"/>
</dbReference>
<dbReference type="EMBL" id="FBWC01000017">
    <property type="protein sequence ID" value="CUX41420.1"/>
    <property type="molecule type" value="Genomic_DNA"/>
</dbReference>
<organism evidence="1 2">
    <name type="scientific">Agrobacterium tumefaciens str. Kerr 14</name>
    <dbReference type="NCBI Taxonomy" id="1183424"/>
    <lineage>
        <taxon>Bacteria</taxon>
        <taxon>Pseudomonadati</taxon>
        <taxon>Pseudomonadota</taxon>
        <taxon>Alphaproteobacteria</taxon>
        <taxon>Hyphomicrobiales</taxon>
        <taxon>Rhizobiaceae</taxon>
        <taxon>Rhizobium/Agrobacterium group</taxon>
        <taxon>Agrobacterium</taxon>
        <taxon>Agrobacterium tumefaciens complex</taxon>
    </lineage>
</organism>
<reference evidence="1 2" key="1">
    <citation type="submission" date="2016-01" db="EMBL/GenBank/DDBJ databases">
        <authorList>
            <person name="Oliw E.H."/>
        </authorList>
    </citation>
    <scope>NUCLEOTIDE SEQUENCE [LARGE SCALE GENOMIC DNA]</scope>
    <source>
        <strain evidence="1 2">Kerr 14</strain>
    </source>
</reference>
<sequence length="298" mass="33116">MELKIPPRPERRQTSGERPLKIVPIDNGNRVAAVALLAKGFPEKSEAFWSRGLSLIREHHERRELGPIGQLLMKGDDAAGVLLTIKSRLPDTGTIIVNLSSWYVEPSCRWFAPRMLQMASSNEDEIFTDLTPSPEACRLNERLGFATVTDCTLFYPLPFAALRSASARLRPLADIKPGILSAETRDMLEDHARLGCIVAVMEAENRHHPLVFLKTTTRRLPSARLIHCDDRQVAQRHISAIARHLLGHGRVALTMAALEGERKAGGLAAHKSAPIQVKGVWNPQFINETYSELVLLPP</sequence>
<protein>
    <submittedName>
        <fullName evidence="1">Uncharacterized protein</fullName>
    </submittedName>
</protein>
<evidence type="ECO:0000313" key="1">
    <source>
        <dbReference type="EMBL" id="CUX41420.1"/>
    </source>
</evidence>
<gene>
    <name evidence="1" type="ORF">AGR4C_Cc80474</name>
</gene>
<proteinExistence type="predicted"/>